<keyword evidence="4" id="KW-1185">Reference proteome</keyword>
<reference evidence="3 4" key="1">
    <citation type="submission" date="2019-05" db="EMBL/GenBank/DDBJ databases">
        <authorList>
            <consortium name="Science for Life Laboratories"/>
        </authorList>
    </citation>
    <scope>NUCLEOTIDE SEQUENCE [LARGE SCALE GENOMIC DNA]</scope>
    <source>
        <strain evidence="3">Soil9</strain>
    </source>
</reference>
<dbReference type="AlphaFoldDB" id="A0A6P2D038"/>
<evidence type="ECO:0000256" key="1">
    <source>
        <dbReference type="SAM" id="MobiDB-lite"/>
    </source>
</evidence>
<evidence type="ECO:0000256" key="2">
    <source>
        <dbReference type="SAM" id="Phobius"/>
    </source>
</evidence>
<name>A0A6P2D038_9BACT</name>
<feature type="transmembrane region" description="Helical" evidence="2">
    <location>
        <begin position="12"/>
        <end position="34"/>
    </location>
</feature>
<keyword evidence="2" id="KW-0472">Membrane</keyword>
<feature type="region of interest" description="Disordered" evidence="1">
    <location>
        <begin position="86"/>
        <end position="123"/>
    </location>
</feature>
<sequence>MDVYYSVTDATVSALCTAAVLVVVCVAAMCVLVVPGRRDEHRGPHGGPGRRSPAISVECPKCRVRCRCTGPHRTAVVNCPRCGTELVSSTNEPRNAASGDPGGVPTVRGRVDPRSAITRVNTA</sequence>
<dbReference type="Proteomes" id="UP000464178">
    <property type="component" value="Chromosome"/>
</dbReference>
<dbReference type="KEGG" id="gms:SOIL9_42900"/>
<organism evidence="3 4">
    <name type="scientific">Gemmata massiliana</name>
    <dbReference type="NCBI Taxonomy" id="1210884"/>
    <lineage>
        <taxon>Bacteria</taxon>
        <taxon>Pseudomonadati</taxon>
        <taxon>Planctomycetota</taxon>
        <taxon>Planctomycetia</taxon>
        <taxon>Gemmatales</taxon>
        <taxon>Gemmataceae</taxon>
        <taxon>Gemmata</taxon>
    </lineage>
</organism>
<keyword evidence="2" id="KW-1133">Transmembrane helix</keyword>
<evidence type="ECO:0000313" key="3">
    <source>
        <dbReference type="EMBL" id="VTR93424.1"/>
    </source>
</evidence>
<proteinExistence type="predicted"/>
<evidence type="ECO:0000313" key="4">
    <source>
        <dbReference type="Proteomes" id="UP000464178"/>
    </source>
</evidence>
<dbReference type="EMBL" id="LR593886">
    <property type="protein sequence ID" value="VTR93424.1"/>
    <property type="molecule type" value="Genomic_DNA"/>
</dbReference>
<gene>
    <name evidence="3" type="ORF">SOIL9_42900</name>
</gene>
<keyword evidence="2" id="KW-0812">Transmembrane</keyword>
<protein>
    <submittedName>
        <fullName evidence="3">Uncharacterized protein</fullName>
    </submittedName>
</protein>
<accession>A0A6P2D038</accession>